<feature type="compositionally biased region" description="Polar residues" evidence="1">
    <location>
        <begin position="295"/>
        <end position="309"/>
    </location>
</feature>
<evidence type="ECO:0000313" key="2">
    <source>
        <dbReference type="EMBL" id="ABA97072.1"/>
    </source>
</evidence>
<evidence type="ECO:0000256" key="1">
    <source>
        <dbReference type="SAM" id="MobiDB-lite"/>
    </source>
</evidence>
<protein>
    <submittedName>
        <fullName evidence="2">Retrotransposon protein, putative, unclassified</fullName>
    </submittedName>
</protein>
<feature type="region of interest" description="Disordered" evidence="1">
    <location>
        <begin position="230"/>
        <end position="270"/>
    </location>
</feature>
<reference evidence="2" key="1">
    <citation type="journal article" date="2005" name="BMC Biol.">
        <title>The sequence of rice chromosomes 11 and 12, rich in disease resistance genes and recent gene duplications.</title>
        <authorList>
            <consortium name="The rice chromosomes 11 and 12 sequencing consortia"/>
        </authorList>
    </citation>
    <scope>NUCLEOTIDE SEQUENCE [LARGE SCALE GENOMIC DNA]</scope>
</reference>
<dbReference type="PANTHER" id="PTHR10775">
    <property type="entry name" value="OS08G0208400 PROTEIN"/>
    <property type="match status" value="1"/>
</dbReference>
<name>Q2QU21_ORYSJ</name>
<proteinExistence type="predicted"/>
<feature type="region of interest" description="Disordered" evidence="1">
    <location>
        <begin position="289"/>
        <end position="309"/>
    </location>
</feature>
<reference evidence="2" key="2">
    <citation type="submission" date="2005-04" db="EMBL/GenBank/DDBJ databases">
        <authorList>
            <person name="Buell C.R."/>
            <person name="Wing R.A."/>
            <person name="McCombie W.A."/>
            <person name="Ouyang S."/>
        </authorList>
    </citation>
    <scope>NUCLEOTIDE SEQUENCE</scope>
</reference>
<sequence length="429" mass="48194">MEKLSSRKPLSEDDIISQFEKFEQVEFGKSGKKRKRSSTLYGTWKKKSIFYQSPYWSKLTKRHNLDIMHIEKNICDSIVGTLLNLDGKTKDTIKYRFDMELMGIRRELHATLAGDGKYKVHPACYTMSSHQRKAFCEFLTQIKVPDGYSAKNSGVYVKGDEEIGNKDYFGVLTDIVKLSYEEIGLRESNNVGSQACQENEEMTDASNSNVIEDDANRTVNNLEVEGEQVEAYRINPDNRRAHRSALTSRRSIAPSSSRPSESRRHDDDLYGEQDARINIECCRDERRATRMGEGASSSGVSHPSAQAGSLPTSIPGGTGCKAFVASLRNVQWPPKFRSNLTEKYDGSINPSEVLQIYTTVIMEAGGDDRVMANYFPMALKGQARSWLMTQPLDSIHSWEDLYQQFVTNFQGLLSPPRRGGGSARCAAKG</sequence>
<dbReference type="EMBL" id="DP000011">
    <property type="protein sequence ID" value="ABA97072.1"/>
    <property type="molecule type" value="Genomic_DNA"/>
</dbReference>
<accession>Q2QU21</accession>
<reference evidence="2" key="3">
    <citation type="submission" date="2006-01" db="EMBL/GenBank/DDBJ databases">
        <authorList>
            <person name="Buell R."/>
        </authorList>
    </citation>
    <scope>NUCLEOTIDE SEQUENCE</scope>
</reference>
<dbReference type="AlphaFoldDB" id="Q2QU21"/>
<gene>
    <name evidence="2" type="ordered locus">LOC_Os12g17760</name>
</gene>
<feature type="region of interest" description="Disordered" evidence="1">
    <location>
        <begin position="191"/>
        <end position="210"/>
    </location>
</feature>
<feature type="compositionally biased region" description="Low complexity" evidence="1">
    <location>
        <begin position="248"/>
        <end position="259"/>
    </location>
</feature>
<dbReference type="PANTHER" id="PTHR10775:SF182">
    <property type="entry name" value="TRANSPOSON, EN_SPM-LIKE, TRANSPOSASE-ASSOCIATED DOMAIN PROTEIN-RELATED"/>
    <property type="match status" value="1"/>
</dbReference>
<feature type="compositionally biased region" description="Basic and acidic residues" evidence="1">
    <location>
        <begin position="260"/>
        <end position="270"/>
    </location>
</feature>
<organism evidence="2">
    <name type="scientific">Oryza sativa subsp. japonica</name>
    <name type="common">Rice</name>
    <dbReference type="NCBI Taxonomy" id="39947"/>
    <lineage>
        <taxon>Eukaryota</taxon>
        <taxon>Viridiplantae</taxon>
        <taxon>Streptophyta</taxon>
        <taxon>Embryophyta</taxon>
        <taxon>Tracheophyta</taxon>
        <taxon>Spermatophyta</taxon>
        <taxon>Magnoliopsida</taxon>
        <taxon>Liliopsida</taxon>
        <taxon>Poales</taxon>
        <taxon>Poaceae</taxon>
        <taxon>BOP clade</taxon>
        <taxon>Oryzoideae</taxon>
        <taxon>Oryzeae</taxon>
        <taxon>Oryzinae</taxon>
        <taxon>Oryza</taxon>
        <taxon>Oryza sativa</taxon>
    </lineage>
</organism>